<dbReference type="RefSeq" id="WP_100766692.1">
    <property type="nucleotide sequence ID" value="NZ_NPEA01000001.1"/>
</dbReference>
<dbReference type="AlphaFoldDB" id="A0A2N0A3F2"/>
<dbReference type="OrthoDB" id="784881at2"/>
<reference evidence="2 3" key="1">
    <citation type="submission" date="2017-07" db="EMBL/GenBank/DDBJ databases">
        <title>Leptospira spp. isolated from tropical soils.</title>
        <authorList>
            <person name="Thibeaux R."/>
            <person name="Iraola G."/>
            <person name="Ferres I."/>
            <person name="Bierque E."/>
            <person name="Girault D."/>
            <person name="Soupe-Gilbert M.-E."/>
            <person name="Picardeau M."/>
            <person name="Goarant C."/>
        </authorList>
    </citation>
    <scope>NUCLEOTIDE SEQUENCE [LARGE SCALE GENOMIC DNA]</scope>
    <source>
        <strain evidence="2 3">ES4-C-A1</strain>
    </source>
</reference>
<evidence type="ECO:0000313" key="3">
    <source>
        <dbReference type="Proteomes" id="UP000231843"/>
    </source>
</evidence>
<gene>
    <name evidence="2" type="ORF">CH365_00720</name>
</gene>
<feature type="domain" description="Shedu protein SduA C-terminal" evidence="1">
    <location>
        <begin position="20"/>
        <end position="176"/>
    </location>
</feature>
<dbReference type="Proteomes" id="UP000231843">
    <property type="component" value="Unassembled WGS sequence"/>
</dbReference>
<proteinExistence type="predicted"/>
<organism evidence="2 3">
    <name type="scientific">Leptospira neocaledonica</name>
    <dbReference type="NCBI Taxonomy" id="2023192"/>
    <lineage>
        <taxon>Bacteria</taxon>
        <taxon>Pseudomonadati</taxon>
        <taxon>Spirochaetota</taxon>
        <taxon>Spirochaetia</taxon>
        <taxon>Leptospirales</taxon>
        <taxon>Leptospiraceae</taxon>
        <taxon>Leptospira</taxon>
    </lineage>
</organism>
<name>A0A2N0A3F2_9LEPT</name>
<dbReference type="InterPro" id="IPR025359">
    <property type="entry name" value="SduA_C"/>
</dbReference>
<evidence type="ECO:0000259" key="1">
    <source>
        <dbReference type="Pfam" id="PF14082"/>
    </source>
</evidence>
<keyword evidence="3" id="KW-1185">Reference proteome</keyword>
<dbReference type="EMBL" id="NPEA01000001">
    <property type="protein sequence ID" value="PJZ78788.1"/>
    <property type="molecule type" value="Genomic_DNA"/>
</dbReference>
<evidence type="ECO:0000313" key="2">
    <source>
        <dbReference type="EMBL" id="PJZ78788.1"/>
    </source>
</evidence>
<sequence length="424" mass="48980">MEINESLKKEFSSLLNDVNTTENTIQKFLEVNNRIFFTPYLFHHGLLYQSVISKLPVANALISDFAYLTKNSAEWRLVLVELESHRKPLFTQNISPTADLTAAISQINSWKESIRKNQNYIKDRVSRLTDCQMVDLDIKYVLIIGRNLTEFTEAQKDRIKTLSNNDLTILTYDSLLRENMAEFKHGDELAPKNILSVDGQGFKIKHLSVEACFRGRIFSHMKNEFLSISPNQRAQLLTSGFNLINFDSPALTEYEKKFLPSITDYTYAIARRNAHSELKRLSLKYFREDIVYTEYPVKSINGETVLFDFEISYNGNSIILSVSEPEVIPDHSIIDLPFEIIAVSGSAAIIHMFIEDYFYFIQQHKPFLFQDSYLKILPQIATDMITNNSQIKENKSLTIDYKELSDSKNIGNITNSYLLQYYLN</sequence>
<accession>A0A2N0A3F2</accession>
<dbReference type="Pfam" id="PF14082">
    <property type="entry name" value="SduA_C"/>
    <property type="match status" value="1"/>
</dbReference>
<comment type="caution">
    <text evidence="2">The sequence shown here is derived from an EMBL/GenBank/DDBJ whole genome shotgun (WGS) entry which is preliminary data.</text>
</comment>
<protein>
    <recommendedName>
        <fullName evidence="1">Shedu protein SduA C-terminal domain-containing protein</fullName>
    </recommendedName>
</protein>